<feature type="region of interest" description="Disordered" evidence="5">
    <location>
        <begin position="611"/>
        <end position="651"/>
    </location>
</feature>
<dbReference type="OrthoDB" id="27975at2759"/>
<dbReference type="PANTHER" id="PTHR10782:SF4">
    <property type="entry name" value="TONALLI, ISOFORM E"/>
    <property type="match status" value="1"/>
</dbReference>
<feature type="domain" description="SP-RING-type" evidence="6">
    <location>
        <begin position="504"/>
        <end position="594"/>
    </location>
</feature>
<evidence type="ECO:0000256" key="5">
    <source>
        <dbReference type="SAM" id="MobiDB-lite"/>
    </source>
</evidence>
<keyword evidence="1" id="KW-0479">Metal-binding</keyword>
<keyword evidence="3" id="KW-0862">Zinc</keyword>
<dbReference type="AlphaFoldDB" id="A0A9W8Y434"/>
<keyword evidence="2 4" id="KW-0863">Zinc-finger</keyword>
<dbReference type="PROSITE" id="PS51044">
    <property type="entry name" value="ZF_SP_RING"/>
    <property type="match status" value="1"/>
</dbReference>
<dbReference type="GO" id="GO:0016925">
    <property type="term" value="P:protein sumoylation"/>
    <property type="evidence" value="ECO:0007669"/>
    <property type="project" value="TreeGrafter"/>
</dbReference>
<comment type="caution">
    <text evidence="7">The sequence shown here is derived from an EMBL/GenBank/DDBJ whole genome shotgun (WGS) entry which is preliminary data.</text>
</comment>
<dbReference type="Pfam" id="PF02891">
    <property type="entry name" value="zf-MIZ"/>
    <property type="match status" value="1"/>
</dbReference>
<proteinExistence type="predicted"/>
<dbReference type="Gene3D" id="3.30.40.10">
    <property type="entry name" value="Zinc/RING finger domain, C3HC4 (zinc finger)"/>
    <property type="match status" value="1"/>
</dbReference>
<keyword evidence="8" id="KW-1185">Reference proteome</keyword>
<dbReference type="Proteomes" id="UP001140560">
    <property type="component" value="Unassembled WGS sequence"/>
</dbReference>
<organism evidence="7 8">
    <name type="scientific">Neocucurbitaria cava</name>
    <dbReference type="NCBI Taxonomy" id="798079"/>
    <lineage>
        <taxon>Eukaryota</taxon>
        <taxon>Fungi</taxon>
        <taxon>Dikarya</taxon>
        <taxon>Ascomycota</taxon>
        <taxon>Pezizomycotina</taxon>
        <taxon>Dothideomycetes</taxon>
        <taxon>Pleosporomycetidae</taxon>
        <taxon>Pleosporales</taxon>
        <taxon>Pleosporineae</taxon>
        <taxon>Cucurbitariaceae</taxon>
        <taxon>Neocucurbitaria</taxon>
    </lineage>
</organism>
<reference evidence="7" key="1">
    <citation type="submission" date="2022-10" db="EMBL/GenBank/DDBJ databases">
        <title>Tapping the CABI collections for fungal endophytes: first genome assemblies for Collariella, Neodidymelliopsis, Ascochyta clinopodiicola, Didymella pomorum, Didymosphaeria variabile, Neocosmospora piperis and Neocucurbitaria cava.</title>
        <authorList>
            <person name="Hill R."/>
        </authorList>
    </citation>
    <scope>NUCLEOTIDE SEQUENCE</scope>
    <source>
        <strain evidence="7">IMI 356814</strain>
    </source>
</reference>
<evidence type="ECO:0000256" key="2">
    <source>
        <dbReference type="ARBA" id="ARBA00022771"/>
    </source>
</evidence>
<feature type="region of interest" description="Disordered" evidence="5">
    <location>
        <begin position="214"/>
        <end position="273"/>
    </location>
</feature>
<dbReference type="EMBL" id="JAPEUY010000014">
    <property type="protein sequence ID" value="KAJ4366484.1"/>
    <property type="molecule type" value="Genomic_DNA"/>
</dbReference>
<dbReference type="GO" id="GO:0061665">
    <property type="term" value="F:SUMO ligase activity"/>
    <property type="evidence" value="ECO:0007669"/>
    <property type="project" value="TreeGrafter"/>
</dbReference>
<protein>
    <recommendedName>
        <fullName evidence="6">SP-RING-type domain-containing protein</fullName>
    </recommendedName>
</protein>
<dbReference type="GO" id="GO:0008270">
    <property type="term" value="F:zinc ion binding"/>
    <property type="evidence" value="ECO:0007669"/>
    <property type="project" value="UniProtKB-KW"/>
</dbReference>
<sequence length="651" mass="73311">MAGYYCMLSHIPNAVPEGLRCQPSLHNAMNMIRQVLDSNDTLSPAVLSLFCRFPYPLDVVGAKWPSQMQHQAELFLSFMTHSPNIDQMKRICRERRYPPLVRELAVDLRIASPTFRRLLFTSLLRSMWKSNPQTQLQAHYEAQAVETFQHNQATFCQQEAYAASVEPPFRLNHEQEKAQEAQRWAPQLKQIVDEFESRIRDHGVPLPSQYAAVHQQPYQTPHAQSQPSQPSVMVSRPSRPVITPSGQRGRGRPHPRPLLNLNPPAVPSQTQQNLSTPLLPPVGWTQPHQRLPNPARFSLHNAHLRSPILQAQSVPSSLYQFMVGWALSPTPVPDADREIARLTFTLSGDEMQIIPKTVPGAQGGPDIRTINDQSKTARLRSIKWSDTANTPRPSEHIWAVTDTTWIPYSFITFNGTSLHQRKKVHHGRDMPIDITGLLKEGENVLEVAVMAQSHETSHQNYLLAVEVLGFQTHNAIKQMCTAKRIPAAQVVDSIKRKLSGTSDDEDEICIVQSNLTVNLFDPFSASQPCDIPVRSTTCLHNDCFDLETFLQTRRRVADSSVADQWRCPICNADARPQRLFVDGFMQHVYQTLEAQGLGETRAIVVHQDGSWSPKAEVRDPNGVSDEPPSPTLPVARRTVTPRDNEIIDLSD</sequence>
<evidence type="ECO:0000256" key="3">
    <source>
        <dbReference type="ARBA" id="ARBA00022833"/>
    </source>
</evidence>
<evidence type="ECO:0000313" key="7">
    <source>
        <dbReference type="EMBL" id="KAJ4366484.1"/>
    </source>
</evidence>
<dbReference type="InterPro" id="IPR004181">
    <property type="entry name" value="Znf_MIZ"/>
</dbReference>
<evidence type="ECO:0000256" key="4">
    <source>
        <dbReference type="PROSITE-ProRule" id="PRU00452"/>
    </source>
</evidence>
<dbReference type="GO" id="GO:0000785">
    <property type="term" value="C:chromatin"/>
    <property type="evidence" value="ECO:0007669"/>
    <property type="project" value="TreeGrafter"/>
</dbReference>
<evidence type="ECO:0000256" key="1">
    <source>
        <dbReference type="ARBA" id="ARBA00022723"/>
    </source>
</evidence>
<accession>A0A9W8Y434</accession>
<dbReference type="PANTHER" id="PTHR10782">
    <property type="entry name" value="ZINC FINGER MIZ DOMAIN-CONTAINING PROTEIN"/>
    <property type="match status" value="1"/>
</dbReference>
<feature type="compositionally biased region" description="Low complexity" evidence="5">
    <location>
        <begin position="224"/>
        <end position="241"/>
    </location>
</feature>
<dbReference type="InterPro" id="IPR013083">
    <property type="entry name" value="Znf_RING/FYVE/PHD"/>
</dbReference>
<evidence type="ECO:0000259" key="6">
    <source>
        <dbReference type="PROSITE" id="PS51044"/>
    </source>
</evidence>
<gene>
    <name evidence="7" type="ORF">N0V83_008120</name>
</gene>
<name>A0A9W8Y434_9PLEO</name>
<evidence type="ECO:0000313" key="8">
    <source>
        <dbReference type="Proteomes" id="UP001140560"/>
    </source>
</evidence>